<accession>A0A4U9QZP8</accession>
<reference evidence="1 2" key="1">
    <citation type="submission" date="2019-05" db="EMBL/GenBank/DDBJ databases">
        <authorList>
            <consortium name="Pathogen Informatics"/>
        </authorList>
    </citation>
    <scope>NUCLEOTIDE SEQUENCE [LARGE SCALE GENOMIC DNA]</scope>
    <source>
        <strain evidence="1 2">NCTC503</strain>
    </source>
</reference>
<evidence type="ECO:0000313" key="1">
    <source>
        <dbReference type="EMBL" id="VTQ83638.1"/>
    </source>
</evidence>
<dbReference type="KEGG" id="hhw:NCTC503_00390"/>
<gene>
    <name evidence="1" type="ORF">NCTC503_00390</name>
</gene>
<dbReference type="OrthoDB" id="9802848at2"/>
<dbReference type="EMBL" id="LR590481">
    <property type="protein sequence ID" value="VTQ83638.1"/>
    <property type="molecule type" value="Genomic_DNA"/>
</dbReference>
<keyword evidence="2" id="KW-1185">Reference proteome</keyword>
<dbReference type="RefSeq" id="WP_138209197.1">
    <property type="nucleotide sequence ID" value="NZ_CBCRUQ010000008.1"/>
</dbReference>
<name>A0A4U9QZP8_HATHI</name>
<evidence type="ECO:0000313" key="2">
    <source>
        <dbReference type="Proteomes" id="UP000308489"/>
    </source>
</evidence>
<sequence length="231" mass="27460">MFNNDLAIEEGNAKNIRSLCKPTMNLKLLQFEQLANIFTKEPYIVYIKKTKKSYQATGTVAFYYRKNSLNHSISSWTIYNLDNGKDDVLLRYSYWDKKTDMELLYNNKDNKINKANYTPTLKSQNFYIKYKDAIRLKELLSYMKNLLSKGIKFSTKDGQDNLIDQELSMWLEGYSTAHTWSYPLYNPELNEHLLKIVKEFNRLVDNCNYNIEEIQLDYICPLDIYYRYILG</sequence>
<organism evidence="1 2">
    <name type="scientific">Hathewaya histolytica</name>
    <name type="common">Clostridium histolyticum</name>
    <dbReference type="NCBI Taxonomy" id="1498"/>
    <lineage>
        <taxon>Bacteria</taxon>
        <taxon>Bacillati</taxon>
        <taxon>Bacillota</taxon>
        <taxon>Clostridia</taxon>
        <taxon>Eubacteriales</taxon>
        <taxon>Clostridiaceae</taxon>
        <taxon>Hathewaya</taxon>
    </lineage>
</organism>
<proteinExistence type="predicted"/>
<protein>
    <submittedName>
        <fullName evidence="1">Uncharacterized protein</fullName>
    </submittedName>
</protein>
<dbReference type="AlphaFoldDB" id="A0A4U9QZP8"/>
<dbReference type="Proteomes" id="UP000308489">
    <property type="component" value="Chromosome 1"/>
</dbReference>